<dbReference type="InterPro" id="IPR000531">
    <property type="entry name" value="Beta-barrel_TonB"/>
</dbReference>
<evidence type="ECO:0000259" key="11">
    <source>
        <dbReference type="Pfam" id="PF07715"/>
    </source>
</evidence>
<accession>A0ABT4UKM9</accession>
<dbReference type="Pfam" id="PF00593">
    <property type="entry name" value="TonB_dep_Rec_b-barrel"/>
    <property type="match status" value="1"/>
</dbReference>
<dbReference type="RefSeq" id="WP_407031735.1">
    <property type="nucleotide sequence ID" value="NZ_JAQGEF010000012.1"/>
</dbReference>
<dbReference type="InterPro" id="IPR036942">
    <property type="entry name" value="Beta-barrel_TonB_sf"/>
</dbReference>
<comment type="subcellular location">
    <subcellularLocation>
        <location evidence="1 8">Cell outer membrane</location>
        <topology evidence="1 8">Multi-pass membrane protein</topology>
    </subcellularLocation>
</comment>
<dbReference type="Gene3D" id="2.40.170.20">
    <property type="entry name" value="TonB-dependent receptor, beta-barrel domain"/>
    <property type="match status" value="1"/>
</dbReference>
<evidence type="ECO:0000256" key="2">
    <source>
        <dbReference type="ARBA" id="ARBA00022448"/>
    </source>
</evidence>
<keyword evidence="2 8" id="KW-0813">Transport</keyword>
<dbReference type="EMBL" id="JAQGEF010000012">
    <property type="protein sequence ID" value="MDA3615409.1"/>
    <property type="molecule type" value="Genomic_DNA"/>
</dbReference>
<protein>
    <submittedName>
        <fullName evidence="12">TonB-dependent receptor</fullName>
    </submittedName>
</protein>
<dbReference type="Pfam" id="PF13715">
    <property type="entry name" value="CarbopepD_reg_2"/>
    <property type="match status" value="1"/>
</dbReference>
<dbReference type="InterPro" id="IPR023996">
    <property type="entry name" value="TonB-dep_OMP_SusC/RagA"/>
</dbReference>
<dbReference type="Gene3D" id="2.60.40.1120">
    <property type="entry name" value="Carboxypeptidase-like, regulatory domain"/>
    <property type="match status" value="1"/>
</dbReference>
<dbReference type="PROSITE" id="PS52016">
    <property type="entry name" value="TONB_DEPENDENT_REC_3"/>
    <property type="match status" value="1"/>
</dbReference>
<dbReference type="NCBIfam" id="TIGR04057">
    <property type="entry name" value="SusC_RagA_signa"/>
    <property type="match status" value="1"/>
</dbReference>
<evidence type="ECO:0000256" key="5">
    <source>
        <dbReference type="ARBA" id="ARBA00023077"/>
    </source>
</evidence>
<evidence type="ECO:0000256" key="1">
    <source>
        <dbReference type="ARBA" id="ARBA00004571"/>
    </source>
</evidence>
<organism evidence="12 13">
    <name type="scientific">Polluticaenibacter yanchengensis</name>
    <dbReference type="NCBI Taxonomy" id="3014562"/>
    <lineage>
        <taxon>Bacteria</taxon>
        <taxon>Pseudomonadati</taxon>
        <taxon>Bacteroidota</taxon>
        <taxon>Chitinophagia</taxon>
        <taxon>Chitinophagales</taxon>
        <taxon>Chitinophagaceae</taxon>
        <taxon>Polluticaenibacter</taxon>
    </lineage>
</organism>
<proteinExistence type="inferred from homology"/>
<keyword evidence="3 8" id="KW-1134">Transmembrane beta strand</keyword>
<evidence type="ECO:0000256" key="3">
    <source>
        <dbReference type="ARBA" id="ARBA00022452"/>
    </source>
</evidence>
<gene>
    <name evidence="12" type="ORF">O3P16_11370</name>
</gene>
<feature type="domain" description="TonB-dependent receptor plug" evidence="11">
    <location>
        <begin position="131"/>
        <end position="239"/>
    </location>
</feature>
<keyword evidence="13" id="KW-1185">Reference proteome</keyword>
<name>A0ABT4UKM9_9BACT</name>
<keyword evidence="4 8" id="KW-0812">Transmembrane</keyword>
<dbReference type="InterPro" id="IPR008969">
    <property type="entry name" value="CarboxyPept-like_regulatory"/>
</dbReference>
<reference evidence="12 13" key="1">
    <citation type="submission" date="2022-12" db="EMBL/GenBank/DDBJ databases">
        <title>Chitinophagaceae gen. sp. nov., a new member of the family Chitinophagaceae, isolated from soil in a chemical factory.</title>
        <authorList>
            <person name="Ke Z."/>
        </authorList>
    </citation>
    <scope>NUCLEOTIDE SEQUENCE [LARGE SCALE GENOMIC DNA]</scope>
    <source>
        <strain evidence="12 13">LY-5</strain>
    </source>
</reference>
<keyword evidence="6 8" id="KW-0472">Membrane</keyword>
<evidence type="ECO:0000256" key="6">
    <source>
        <dbReference type="ARBA" id="ARBA00023136"/>
    </source>
</evidence>
<dbReference type="Pfam" id="PF07715">
    <property type="entry name" value="Plug"/>
    <property type="match status" value="1"/>
</dbReference>
<sequence length="1047" mass="115049">MKPKQLKEFVNYKFYPLKLTVVFLTLLFQFCVFTNDVNAQSIAVKGKVTDNKGAAVANASIVVKGTTTGTSSNDAGEFSLNVKDGATLEISAVGFKDQSVIVRGTTITITLQSSDAELEQIVVVGYGTQRKRDVTGSVVSVNDKALKEVPAANLQMALQGRAAGLEIQKVGTQPGAGAVIRIRGERSISGSNDPLIILDGIPFEGGNLNDINPDDVASIDVLKDASATAIYGSRGSNGVILVTTKKGASGESRLSLNSYYGISTVARRYEMMNSEEYMAMRDISSWTQGYDPMEIANIPKGVNTDWQDLMYENGFITDNNLRIVGGSNGNSYSLSGGYYDEKTVLPGQQFKRYSLRASIDTKIGKRLKVGLSSLNSITNSNGSQFVNPMWATLAASPLMSPYNEDGSIVKSPYGNPDDKKMSYSPLYLKDNEGSWVDKVRRFRSFNSLYGELQLAKGLKYRLNVGLDFRQQENDQFRSSDTELKPSFFRPGVGNTASVNNAEGYGYTLENVITYDKTFGNHKLNVTGLYSIQKDVSHNTYVSKDSIDEDFIQFYNLGQSNASNTSKPTLGGGESTWGLESYMLRVNYTYSDKYLLTLTGRIDGSSRLAKGNKYHQYPAISAGWIISNEDFMKNQKLFDLLKLRVGWGETSNQSINPYASLGNIGNINDLYGTNAGGIIRYNYGPQVVTGYNVLNLPNPGLNWEFTRTLNVGLDFGLLNNRITGSLEYYNAHTNKILYGISLPPTSGITRPYTTNIGEMSNKGLELSVSTKNIDSKNGFSWSTDFNIFFNRNKLEKLTDGFSMNIASQLFLGQPLSAIYDYQKLGVWQIDEAHEAIKYGAQPGSIKLADLNNDGVIDANNDRKVIGSGQADWQGGMTNRFSYKGFDLSFVLYARMGGTLVSQIYQPYAAYINVMDGKRNNIKVDYWTPENPTNAFPSPIGLQNSTLGATTLGYYDASFIKMRSINLGYNVRKAVLDKLHIQNLRVYANVLNPFVLYSPYMRMGGVDPEATGTGSQGISNPGNLSSRALTINLTTPPTRTFMLGVNVTF</sequence>
<comment type="similarity">
    <text evidence="8 9">Belongs to the TonB-dependent receptor family.</text>
</comment>
<evidence type="ECO:0000259" key="10">
    <source>
        <dbReference type="Pfam" id="PF00593"/>
    </source>
</evidence>
<dbReference type="InterPro" id="IPR012910">
    <property type="entry name" value="Plug_dom"/>
</dbReference>
<dbReference type="SUPFAM" id="SSF56935">
    <property type="entry name" value="Porins"/>
    <property type="match status" value="1"/>
</dbReference>
<comment type="caution">
    <text evidence="12">The sequence shown here is derived from an EMBL/GenBank/DDBJ whole genome shotgun (WGS) entry which is preliminary data.</text>
</comment>
<dbReference type="InterPro" id="IPR023997">
    <property type="entry name" value="TonB-dep_OMP_SusC/RagA_CS"/>
</dbReference>
<dbReference type="InterPro" id="IPR039426">
    <property type="entry name" value="TonB-dep_rcpt-like"/>
</dbReference>
<dbReference type="SUPFAM" id="SSF49464">
    <property type="entry name" value="Carboxypeptidase regulatory domain-like"/>
    <property type="match status" value="1"/>
</dbReference>
<evidence type="ECO:0000256" key="4">
    <source>
        <dbReference type="ARBA" id="ARBA00022692"/>
    </source>
</evidence>
<dbReference type="Gene3D" id="2.170.130.10">
    <property type="entry name" value="TonB-dependent receptor, plug domain"/>
    <property type="match status" value="1"/>
</dbReference>
<feature type="domain" description="TonB-dependent receptor-like beta-barrel" evidence="10">
    <location>
        <begin position="411"/>
        <end position="814"/>
    </location>
</feature>
<evidence type="ECO:0000256" key="7">
    <source>
        <dbReference type="ARBA" id="ARBA00023237"/>
    </source>
</evidence>
<keyword evidence="12" id="KW-0675">Receptor</keyword>
<evidence type="ECO:0000313" key="12">
    <source>
        <dbReference type="EMBL" id="MDA3615409.1"/>
    </source>
</evidence>
<dbReference type="InterPro" id="IPR037066">
    <property type="entry name" value="Plug_dom_sf"/>
</dbReference>
<keyword evidence="7 8" id="KW-0998">Cell outer membrane</keyword>
<evidence type="ECO:0000256" key="8">
    <source>
        <dbReference type="PROSITE-ProRule" id="PRU01360"/>
    </source>
</evidence>
<keyword evidence="5 9" id="KW-0798">TonB box</keyword>
<dbReference type="Proteomes" id="UP001210231">
    <property type="component" value="Unassembled WGS sequence"/>
</dbReference>
<evidence type="ECO:0000313" key="13">
    <source>
        <dbReference type="Proteomes" id="UP001210231"/>
    </source>
</evidence>
<evidence type="ECO:0000256" key="9">
    <source>
        <dbReference type="RuleBase" id="RU003357"/>
    </source>
</evidence>
<dbReference type="NCBIfam" id="TIGR04056">
    <property type="entry name" value="OMP_RagA_SusC"/>
    <property type="match status" value="1"/>
</dbReference>